<protein>
    <submittedName>
        <fullName evidence="3">mRNA interferase RelE/StbE</fullName>
    </submittedName>
</protein>
<evidence type="ECO:0000313" key="4">
    <source>
        <dbReference type="Proteomes" id="UP000186026"/>
    </source>
</evidence>
<accession>A0A1N7PUX1</accession>
<sequence length="86" mass="9877">MNQYEIVVSKSASKELLKLPKKVNNKIINAILLLADNPRPSGAKKLRGLSENWRIRIGDYRVIYAISDEISIVDIRKVGHRKDIYE</sequence>
<dbReference type="OrthoDB" id="9805098at2"/>
<organism evidence="3 4">
    <name type="scientific">Belliella pelovolcani</name>
    <dbReference type="NCBI Taxonomy" id="529505"/>
    <lineage>
        <taxon>Bacteria</taxon>
        <taxon>Pseudomonadati</taxon>
        <taxon>Bacteroidota</taxon>
        <taxon>Cytophagia</taxon>
        <taxon>Cytophagales</taxon>
        <taxon>Cyclobacteriaceae</taxon>
        <taxon>Belliella</taxon>
    </lineage>
</organism>
<dbReference type="Gene3D" id="3.30.2310.20">
    <property type="entry name" value="RelE-like"/>
    <property type="match status" value="1"/>
</dbReference>
<dbReference type="Pfam" id="PF05016">
    <property type="entry name" value="ParE_toxin"/>
    <property type="match status" value="1"/>
</dbReference>
<dbReference type="NCBIfam" id="TIGR02385">
    <property type="entry name" value="RelE_StbE"/>
    <property type="match status" value="1"/>
</dbReference>
<keyword evidence="4" id="KW-1185">Reference proteome</keyword>
<dbReference type="RefSeq" id="WP_076502910.1">
    <property type="nucleotide sequence ID" value="NZ_FTOP01000021.1"/>
</dbReference>
<gene>
    <name evidence="3" type="ORF">SAMN05421761_12123</name>
</gene>
<name>A0A1N7PUX1_9BACT</name>
<proteinExistence type="inferred from homology"/>
<dbReference type="STRING" id="529505.SAMN05421761_12123"/>
<dbReference type="PANTHER" id="PTHR35601:SF1">
    <property type="entry name" value="TOXIN RELE"/>
    <property type="match status" value="1"/>
</dbReference>
<comment type="similarity">
    <text evidence="1">Belongs to the RelE toxin family.</text>
</comment>
<evidence type="ECO:0000256" key="1">
    <source>
        <dbReference type="ARBA" id="ARBA00006226"/>
    </source>
</evidence>
<reference evidence="4" key="1">
    <citation type="submission" date="2017-01" db="EMBL/GenBank/DDBJ databases">
        <authorList>
            <person name="Varghese N."/>
            <person name="Submissions S."/>
        </authorList>
    </citation>
    <scope>NUCLEOTIDE SEQUENCE [LARGE SCALE GENOMIC DNA]</scope>
    <source>
        <strain evidence="4">DSM 46698</strain>
    </source>
</reference>
<dbReference type="Proteomes" id="UP000186026">
    <property type="component" value="Unassembled WGS sequence"/>
</dbReference>
<keyword evidence="2" id="KW-1277">Toxin-antitoxin system</keyword>
<evidence type="ECO:0000256" key="2">
    <source>
        <dbReference type="ARBA" id="ARBA00022649"/>
    </source>
</evidence>
<dbReference type="InterPro" id="IPR007712">
    <property type="entry name" value="RelE/ParE_toxin"/>
</dbReference>
<dbReference type="AlphaFoldDB" id="A0A1N7PUX1"/>
<evidence type="ECO:0000313" key="3">
    <source>
        <dbReference type="EMBL" id="SIT14443.1"/>
    </source>
</evidence>
<dbReference type="PANTHER" id="PTHR35601">
    <property type="entry name" value="TOXIN RELE"/>
    <property type="match status" value="1"/>
</dbReference>
<dbReference type="SUPFAM" id="SSF143011">
    <property type="entry name" value="RelE-like"/>
    <property type="match status" value="1"/>
</dbReference>
<dbReference type="EMBL" id="FTOP01000021">
    <property type="protein sequence ID" value="SIT14443.1"/>
    <property type="molecule type" value="Genomic_DNA"/>
</dbReference>
<dbReference type="InterPro" id="IPR035093">
    <property type="entry name" value="RelE/ParE_toxin_dom_sf"/>
</dbReference>